<keyword evidence="6" id="KW-0012">Acyltransferase</keyword>
<dbReference type="Gene3D" id="3.40.50.1220">
    <property type="entry name" value="TPP-binding domain"/>
    <property type="match status" value="1"/>
</dbReference>
<dbReference type="InterPro" id="IPR026590">
    <property type="entry name" value="Ssirtuin_cat_dom"/>
</dbReference>
<dbReference type="Pfam" id="PF02146">
    <property type="entry name" value="SIR2"/>
    <property type="match status" value="1"/>
</dbReference>
<proteinExistence type="predicted"/>
<reference evidence="7" key="1">
    <citation type="journal article" date="2019" name="Int. J. Syst. Evol. Microbiol.">
        <title>The Global Catalogue of Microorganisms (GCM) 10K type strain sequencing project: providing services to taxonomists for standard genome sequencing and annotation.</title>
        <authorList>
            <consortium name="The Broad Institute Genomics Platform"/>
            <consortium name="The Broad Institute Genome Sequencing Center for Infectious Disease"/>
            <person name="Wu L."/>
            <person name="Ma J."/>
        </authorList>
    </citation>
    <scope>NUCLEOTIDE SEQUENCE [LARGE SCALE GENOMIC DNA]</scope>
    <source>
        <strain evidence="7">CAIM 431</strain>
    </source>
</reference>
<feature type="binding site" evidence="4">
    <location>
        <position position="150"/>
    </location>
    <ligand>
        <name>Zn(2+)</name>
        <dbReference type="ChEBI" id="CHEBI:29105"/>
    </ligand>
</feature>
<evidence type="ECO:0000313" key="7">
    <source>
        <dbReference type="Proteomes" id="UP001597326"/>
    </source>
</evidence>
<dbReference type="InterPro" id="IPR026591">
    <property type="entry name" value="Sirtuin_cat_small_dom_sf"/>
</dbReference>
<comment type="caution">
    <text evidence="6">The sequence shown here is derived from an EMBL/GenBank/DDBJ whole genome shotgun (WGS) entry which is preliminary data.</text>
</comment>
<feature type="domain" description="Deacetylase sirtuin-type" evidence="5">
    <location>
        <begin position="17"/>
        <end position="294"/>
    </location>
</feature>
<evidence type="ECO:0000259" key="5">
    <source>
        <dbReference type="PROSITE" id="PS50305"/>
    </source>
</evidence>
<dbReference type="RefSeq" id="WP_343872020.1">
    <property type="nucleotide sequence ID" value="NZ_BAAAIX010000004.1"/>
</dbReference>
<evidence type="ECO:0000256" key="4">
    <source>
        <dbReference type="PROSITE-ProRule" id="PRU00236"/>
    </source>
</evidence>
<accession>A0ABW4RXA6</accession>
<dbReference type="Proteomes" id="UP001597326">
    <property type="component" value="Unassembled WGS sequence"/>
</dbReference>
<dbReference type="EMBL" id="JBHUFZ010000025">
    <property type="protein sequence ID" value="MFD1890709.1"/>
    <property type="molecule type" value="Genomic_DNA"/>
</dbReference>
<name>A0ABW4RXA6_9ACTN</name>
<keyword evidence="4" id="KW-0479">Metal-binding</keyword>
<dbReference type="SUPFAM" id="SSF52467">
    <property type="entry name" value="DHS-like NAD/FAD-binding domain"/>
    <property type="match status" value="1"/>
</dbReference>
<dbReference type="InterPro" id="IPR003000">
    <property type="entry name" value="Sirtuin"/>
</dbReference>
<dbReference type="PROSITE" id="PS50305">
    <property type="entry name" value="SIRTUIN"/>
    <property type="match status" value="1"/>
</dbReference>
<dbReference type="PANTHER" id="PTHR11085:SF10">
    <property type="entry name" value="NAD-DEPENDENT PROTEIN DEACYLASE SIRTUIN-5, MITOCHONDRIAL-RELATED"/>
    <property type="match status" value="1"/>
</dbReference>
<dbReference type="InterPro" id="IPR050134">
    <property type="entry name" value="NAD-dep_sirtuin_deacylases"/>
</dbReference>
<evidence type="ECO:0000313" key="6">
    <source>
        <dbReference type="EMBL" id="MFD1890709.1"/>
    </source>
</evidence>
<keyword evidence="7" id="KW-1185">Reference proteome</keyword>
<evidence type="ECO:0000256" key="1">
    <source>
        <dbReference type="ARBA" id="ARBA00012928"/>
    </source>
</evidence>
<evidence type="ECO:0000256" key="3">
    <source>
        <dbReference type="ARBA" id="ARBA00023027"/>
    </source>
</evidence>
<keyword evidence="4" id="KW-0862">Zinc</keyword>
<sequence length="294" mass="32179">MKPVVNVRAATRAWEPTQVLRGDLDDARELLEEMDAVVALTGAGISTDSGVPDYRGPQAVRATPMMYDEFVSQPLSRRRYWARNYQGWAHLGQADPNAGHRALATWEATDLPTRLVGLVTQNVDGLHEAAGSSRLVTLHGRSADVVCLSCGQLTRRLDLQQRLAELNPEVPLREDMGHAELRPDADAEVEDWRDFQVPECLACGGVLKPDVVFFGEPVPRSRVEQAFAWCDQADALLVAGSSLTVMSGLRFARHMHKQGKSVVVINHGATRADEIATVRIDANTSEALPAVLSQ</sequence>
<keyword evidence="2 6" id="KW-0808">Transferase</keyword>
<dbReference type="Gene3D" id="3.30.1600.10">
    <property type="entry name" value="SIR2/SIRT2 'Small Domain"/>
    <property type="match status" value="1"/>
</dbReference>
<dbReference type="GO" id="GO:0034979">
    <property type="term" value="F:NAD-dependent protein lysine deacetylase activity"/>
    <property type="evidence" value="ECO:0007669"/>
    <property type="project" value="UniProtKB-EC"/>
</dbReference>
<evidence type="ECO:0000256" key="2">
    <source>
        <dbReference type="ARBA" id="ARBA00022679"/>
    </source>
</evidence>
<feature type="binding site" evidence="4">
    <location>
        <position position="200"/>
    </location>
    <ligand>
        <name>Zn(2+)</name>
        <dbReference type="ChEBI" id="CHEBI:29105"/>
    </ligand>
</feature>
<feature type="binding site" evidence="4">
    <location>
        <position position="203"/>
    </location>
    <ligand>
        <name>Zn(2+)</name>
        <dbReference type="ChEBI" id="CHEBI:29105"/>
    </ligand>
</feature>
<dbReference type="EC" id="2.3.1.286" evidence="1"/>
<dbReference type="PANTHER" id="PTHR11085">
    <property type="entry name" value="NAD-DEPENDENT PROTEIN DEACYLASE SIRTUIN-5, MITOCHONDRIAL-RELATED"/>
    <property type="match status" value="1"/>
</dbReference>
<dbReference type="InterPro" id="IPR029035">
    <property type="entry name" value="DHS-like_NAD/FAD-binding_dom"/>
</dbReference>
<feature type="binding site" evidence="4">
    <location>
        <position position="147"/>
    </location>
    <ligand>
        <name>Zn(2+)</name>
        <dbReference type="ChEBI" id="CHEBI:29105"/>
    </ligand>
</feature>
<keyword evidence="3" id="KW-0520">NAD</keyword>
<gene>
    <name evidence="6" type="ORF">ACFSCS_11035</name>
</gene>
<protein>
    <recommendedName>
        <fullName evidence="1">protein acetyllysine N-acetyltransferase</fullName>
        <ecNumber evidence="1">2.3.1.286</ecNumber>
    </recommendedName>
</protein>
<feature type="active site" description="Proton acceptor" evidence="4">
    <location>
        <position position="139"/>
    </location>
</feature>
<organism evidence="6 7">
    <name type="scientific">Luteococcus peritonei</name>
    <dbReference type="NCBI Taxonomy" id="88874"/>
    <lineage>
        <taxon>Bacteria</taxon>
        <taxon>Bacillati</taxon>
        <taxon>Actinomycetota</taxon>
        <taxon>Actinomycetes</taxon>
        <taxon>Propionibacteriales</taxon>
        <taxon>Propionibacteriaceae</taxon>
        <taxon>Luteococcus</taxon>
    </lineage>
</organism>